<dbReference type="RefSeq" id="WP_135869952.1">
    <property type="nucleotide sequence ID" value="NZ_SRSC01000002.1"/>
</dbReference>
<dbReference type="FunFam" id="2.40.30.170:FF:000010">
    <property type="entry name" value="Efflux RND transporter periplasmic adaptor subunit"/>
    <property type="match status" value="1"/>
</dbReference>
<evidence type="ECO:0000259" key="9">
    <source>
        <dbReference type="Pfam" id="PF25919"/>
    </source>
</evidence>
<dbReference type="InterPro" id="IPR051909">
    <property type="entry name" value="MFP_Cation_Efflux"/>
</dbReference>
<dbReference type="Gene3D" id="2.40.30.170">
    <property type="match status" value="1"/>
</dbReference>
<dbReference type="PANTHER" id="PTHR30097:SF15">
    <property type="entry name" value="CATION EFFLUX SYSTEM PROTEIN CUSB"/>
    <property type="match status" value="1"/>
</dbReference>
<feature type="domain" description="Heavy metal binding" evidence="7">
    <location>
        <begin position="46"/>
        <end position="72"/>
    </location>
</feature>
<dbReference type="InterPro" id="IPR006143">
    <property type="entry name" value="RND_pump_MFP"/>
</dbReference>
<evidence type="ECO:0000256" key="3">
    <source>
        <dbReference type="ARBA" id="ARBA00022729"/>
    </source>
</evidence>
<keyword evidence="6" id="KW-0812">Transmembrane</keyword>
<dbReference type="Gene3D" id="2.40.420.20">
    <property type="match status" value="1"/>
</dbReference>
<organism evidence="12 13">
    <name type="scientific">Geomonas terrae</name>
    <dbReference type="NCBI Taxonomy" id="2562681"/>
    <lineage>
        <taxon>Bacteria</taxon>
        <taxon>Pseudomonadati</taxon>
        <taxon>Thermodesulfobacteriota</taxon>
        <taxon>Desulfuromonadia</taxon>
        <taxon>Geobacterales</taxon>
        <taxon>Geobacteraceae</taxon>
        <taxon>Geomonas</taxon>
    </lineage>
</organism>
<keyword evidence="4" id="KW-0406">Ion transport</keyword>
<evidence type="ECO:0000259" key="7">
    <source>
        <dbReference type="Pfam" id="PF19335"/>
    </source>
</evidence>
<feature type="domain" description="CusB-like beta-barrel" evidence="10">
    <location>
        <begin position="263"/>
        <end position="339"/>
    </location>
</feature>
<dbReference type="GO" id="GO:0030288">
    <property type="term" value="C:outer membrane-bounded periplasmic space"/>
    <property type="evidence" value="ECO:0007669"/>
    <property type="project" value="TreeGrafter"/>
</dbReference>
<feature type="compositionally biased region" description="Low complexity" evidence="5">
    <location>
        <begin position="447"/>
        <end position="459"/>
    </location>
</feature>
<keyword evidence="3" id="KW-0732">Signal</keyword>
<keyword evidence="13" id="KW-1185">Reference proteome</keyword>
<keyword evidence="2" id="KW-0813">Transport</keyword>
<feature type="compositionally biased region" description="Low complexity" evidence="5">
    <location>
        <begin position="426"/>
        <end position="437"/>
    </location>
</feature>
<proteinExistence type="inferred from homology"/>
<dbReference type="Gene3D" id="6.10.140.730">
    <property type="match status" value="1"/>
</dbReference>
<gene>
    <name evidence="12" type="ORF">E4633_09225</name>
</gene>
<dbReference type="PANTHER" id="PTHR30097">
    <property type="entry name" value="CATION EFFLUX SYSTEM PROTEIN CUSB"/>
    <property type="match status" value="1"/>
</dbReference>
<evidence type="ECO:0000313" key="12">
    <source>
        <dbReference type="EMBL" id="TGU72475.1"/>
    </source>
</evidence>
<dbReference type="InterPro" id="IPR058792">
    <property type="entry name" value="Beta-barrel_RND_2"/>
</dbReference>
<keyword evidence="6" id="KW-0472">Membrane</keyword>
<sequence>MNKSLKVAVPIILVLVAAAGGGYYFWQQKHQAPAGKDQTAQGPVLYTCAMHPFIIKDKPGTCPICGMQLIKKVEGAKATPEEQKMLGHVSLSPTQSVMANVATVAADYAPLSKEINAVGIVQYDQARQAKVTAWVAGRIDKLNVNTVGAYVSKGRPVAEVYSPDLVAAQQEYLLALRSRDQFKKSSIEAISQGGEGLVASARQRLKLLGVKDAQIAGLEKAGHPNIKLPVYTPLSGIVIEKIVQEGQYVNMGDPLFSIADLSSVWVEVEVYENEFSFVKMGQRVEIVSQSYPGKTFAGRVSFIYPFLDPKTRTVKVRVDLPNPGLKLKPDMFVNASIKAPLGNALVVPITALIDTGKRQVVWVESQPGMFEPRDVQVGARVGDKVQILSGVKQGEKVAASGGYLIDSEAQLAGGSGGGGHEGHGGAAAPAKGTPAAPGAGGGHEGHGAPAAPAAPAAPKKGGGINMDDMKM</sequence>
<reference evidence="12 13" key="1">
    <citation type="submission" date="2019-04" db="EMBL/GenBank/DDBJ databases">
        <title>Geobacter oryzae sp. nov., ferric-reducing bacteria isolated from paddy soil.</title>
        <authorList>
            <person name="Xu Z."/>
            <person name="Masuda Y."/>
            <person name="Itoh H."/>
            <person name="Senoo K."/>
        </authorList>
    </citation>
    <scope>NUCLEOTIDE SEQUENCE [LARGE SCALE GENOMIC DNA]</scope>
    <source>
        <strain evidence="12 13">Red111</strain>
    </source>
</reference>
<evidence type="ECO:0000259" key="8">
    <source>
        <dbReference type="Pfam" id="PF25869"/>
    </source>
</evidence>
<dbReference type="InterPro" id="IPR058790">
    <property type="entry name" value="BSH_CusB"/>
</dbReference>
<dbReference type="GO" id="GO:0016020">
    <property type="term" value="C:membrane"/>
    <property type="evidence" value="ECO:0007669"/>
    <property type="project" value="InterPro"/>
</dbReference>
<evidence type="ECO:0000256" key="5">
    <source>
        <dbReference type="SAM" id="MobiDB-lite"/>
    </source>
</evidence>
<dbReference type="GO" id="GO:0060003">
    <property type="term" value="P:copper ion export"/>
    <property type="evidence" value="ECO:0007669"/>
    <property type="project" value="TreeGrafter"/>
</dbReference>
<comment type="caution">
    <text evidence="12">The sequence shown here is derived from an EMBL/GenBank/DDBJ whole genome shotgun (WGS) entry which is preliminary data.</text>
</comment>
<feature type="domain" description="CusB-like barrel-sandwich hybrid" evidence="9">
    <location>
        <begin position="129"/>
        <end position="259"/>
    </location>
</feature>
<evidence type="ECO:0000259" key="11">
    <source>
        <dbReference type="Pfam" id="PF25975"/>
    </source>
</evidence>
<name>A0A4S1CFZ4_9BACT</name>
<evidence type="ECO:0000256" key="2">
    <source>
        <dbReference type="ARBA" id="ARBA00022448"/>
    </source>
</evidence>
<dbReference type="Pfam" id="PF25869">
    <property type="entry name" value="3HB_CusB"/>
    <property type="match status" value="1"/>
</dbReference>
<dbReference type="GO" id="GO:0046914">
    <property type="term" value="F:transition metal ion binding"/>
    <property type="evidence" value="ECO:0007669"/>
    <property type="project" value="TreeGrafter"/>
</dbReference>
<protein>
    <submittedName>
        <fullName evidence="12">Efflux RND transporter periplasmic adaptor subunit</fullName>
    </submittedName>
</protein>
<feature type="transmembrane region" description="Helical" evidence="6">
    <location>
        <begin position="7"/>
        <end position="26"/>
    </location>
</feature>
<comment type="similarity">
    <text evidence="1">Belongs to the membrane fusion protein (MFP) (TC 8.A.1) family.</text>
</comment>
<evidence type="ECO:0000256" key="6">
    <source>
        <dbReference type="SAM" id="Phobius"/>
    </source>
</evidence>
<dbReference type="EMBL" id="SRSC01000002">
    <property type="protein sequence ID" value="TGU72475.1"/>
    <property type="molecule type" value="Genomic_DNA"/>
</dbReference>
<keyword evidence="6" id="KW-1133">Transmembrane helix</keyword>
<dbReference type="Proteomes" id="UP000306416">
    <property type="component" value="Unassembled WGS sequence"/>
</dbReference>
<dbReference type="FunFam" id="2.40.420.20:FF:000003">
    <property type="entry name" value="Cation efflux system protein cusB"/>
    <property type="match status" value="1"/>
</dbReference>
<dbReference type="GO" id="GO:0022857">
    <property type="term" value="F:transmembrane transporter activity"/>
    <property type="evidence" value="ECO:0007669"/>
    <property type="project" value="InterPro"/>
</dbReference>
<feature type="domain" description="CzcB-like C-terminal circularly permuted SH3-like" evidence="11">
    <location>
        <begin position="346"/>
        <end position="405"/>
    </location>
</feature>
<dbReference type="Pfam" id="PF25954">
    <property type="entry name" value="Beta-barrel_RND_2"/>
    <property type="match status" value="1"/>
</dbReference>
<dbReference type="AlphaFoldDB" id="A0A4S1CFZ4"/>
<dbReference type="InterPro" id="IPR045800">
    <property type="entry name" value="HMBD"/>
</dbReference>
<dbReference type="Pfam" id="PF25975">
    <property type="entry name" value="CzcB_C"/>
    <property type="match status" value="1"/>
</dbReference>
<evidence type="ECO:0000256" key="1">
    <source>
        <dbReference type="ARBA" id="ARBA00009477"/>
    </source>
</evidence>
<feature type="domain" description="CusB-like three alpha-helical bundle" evidence="8">
    <location>
        <begin position="164"/>
        <end position="224"/>
    </location>
</feature>
<feature type="region of interest" description="Disordered" evidence="5">
    <location>
        <begin position="413"/>
        <end position="471"/>
    </location>
</feature>
<evidence type="ECO:0000259" key="10">
    <source>
        <dbReference type="Pfam" id="PF25954"/>
    </source>
</evidence>
<dbReference type="GO" id="GO:0015679">
    <property type="term" value="P:plasma membrane copper ion transport"/>
    <property type="evidence" value="ECO:0007669"/>
    <property type="project" value="TreeGrafter"/>
</dbReference>
<dbReference type="SUPFAM" id="SSF111369">
    <property type="entry name" value="HlyD-like secretion proteins"/>
    <property type="match status" value="1"/>
</dbReference>
<accession>A0A4S1CFZ4</accession>
<dbReference type="Pfam" id="PF25919">
    <property type="entry name" value="BSH_CusB"/>
    <property type="match status" value="1"/>
</dbReference>
<dbReference type="NCBIfam" id="TIGR01730">
    <property type="entry name" value="RND_mfp"/>
    <property type="match status" value="1"/>
</dbReference>
<dbReference type="InterPro" id="IPR058791">
    <property type="entry name" value="3HB_CusB"/>
</dbReference>
<dbReference type="Pfam" id="PF19335">
    <property type="entry name" value="HMBD"/>
    <property type="match status" value="1"/>
</dbReference>
<evidence type="ECO:0000256" key="4">
    <source>
        <dbReference type="ARBA" id="ARBA00023065"/>
    </source>
</evidence>
<evidence type="ECO:0000313" key="13">
    <source>
        <dbReference type="Proteomes" id="UP000306416"/>
    </source>
</evidence>
<dbReference type="InterPro" id="IPR058649">
    <property type="entry name" value="CzcB_C"/>
</dbReference>